<comment type="caution">
    <text evidence="2">The sequence shown here is derived from an EMBL/GenBank/DDBJ whole genome shotgun (WGS) entry which is preliminary data.</text>
</comment>
<gene>
    <name evidence="2" type="ORF">JJB79_12545</name>
</gene>
<dbReference type="EMBL" id="JAFCXS010000009">
    <property type="protein sequence ID" value="MBM0748240.1"/>
    <property type="molecule type" value="Genomic_DNA"/>
</dbReference>
<accession>A0ABS1Z724</accession>
<sequence>MAMSKTQSEKWQRWLSFSAFTLAGIALEGSQPAAAVQAEPRPAAKARRWRSVQ</sequence>
<name>A0ABS1Z724_9GAMM</name>
<proteinExistence type="predicted"/>
<reference evidence="2 3" key="1">
    <citation type="submission" date="2021-01" db="EMBL/GenBank/DDBJ databases">
        <title>Complete genome sequence of Pantoea eucrina OB49, a heavy metal tolerant bacterium with PGPR potential isolated from wheat in Algeria.</title>
        <authorList>
            <person name="Lekired A."/>
            <person name="Ouzari I.H."/>
        </authorList>
    </citation>
    <scope>NUCLEOTIDE SEQUENCE [LARGE SCALE GENOMIC DNA]</scope>
    <source>
        <strain evidence="2 3">OB49</strain>
    </source>
</reference>
<evidence type="ECO:0000313" key="2">
    <source>
        <dbReference type="EMBL" id="MBM0748240.1"/>
    </source>
</evidence>
<protein>
    <submittedName>
        <fullName evidence="2">Uncharacterized protein</fullName>
    </submittedName>
</protein>
<dbReference type="RefSeq" id="WP_166714014.1">
    <property type="nucleotide sequence ID" value="NZ_CP083448.1"/>
</dbReference>
<evidence type="ECO:0000256" key="1">
    <source>
        <dbReference type="SAM" id="MobiDB-lite"/>
    </source>
</evidence>
<dbReference type="GeneID" id="84691830"/>
<feature type="region of interest" description="Disordered" evidence="1">
    <location>
        <begin position="33"/>
        <end position="53"/>
    </location>
</feature>
<feature type="compositionally biased region" description="Basic residues" evidence="1">
    <location>
        <begin position="44"/>
        <end position="53"/>
    </location>
</feature>
<organism evidence="2 3">
    <name type="scientific">Pantoea eucrina</name>
    <dbReference type="NCBI Taxonomy" id="472693"/>
    <lineage>
        <taxon>Bacteria</taxon>
        <taxon>Pseudomonadati</taxon>
        <taxon>Pseudomonadota</taxon>
        <taxon>Gammaproteobacteria</taxon>
        <taxon>Enterobacterales</taxon>
        <taxon>Erwiniaceae</taxon>
        <taxon>Pantoea</taxon>
    </lineage>
</organism>
<feature type="compositionally biased region" description="Low complexity" evidence="1">
    <location>
        <begin position="33"/>
        <end position="43"/>
    </location>
</feature>
<dbReference type="Proteomes" id="UP000809137">
    <property type="component" value="Unassembled WGS sequence"/>
</dbReference>
<keyword evidence="3" id="KW-1185">Reference proteome</keyword>
<evidence type="ECO:0000313" key="3">
    <source>
        <dbReference type="Proteomes" id="UP000809137"/>
    </source>
</evidence>